<dbReference type="EMBL" id="OB712662">
    <property type="protein sequence ID" value="CAD7238965.1"/>
    <property type="molecule type" value="Genomic_DNA"/>
</dbReference>
<gene>
    <name evidence="2" type="ORF">CTOB1V02_LOCUS16780</name>
</gene>
<protein>
    <submittedName>
        <fullName evidence="2">Uncharacterized protein</fullName>
    </submittedName>
</protein>
<organism evidence="2">
    <name type="scientific">Cyprideis torosa</name>
    <dbReference type="NCBI Taxonomy" id="163714"/>
    <lineage>
        <taxon>Eukaryota</taxon>
        <taxon>Metazoa</taxon>
        <taxon>Ecdysozoa</taxon>
        <taxon>Arthropoda</taxon>
        <taxon>Crustacea</taxon>
        <taxon>Oligostraca</taxon>
        <taxon>Ostracoda</taxon>
        <taxon>Podocopa</taxon>
        <taxon>Podocopida</taxon>
        <taxon>Cytherocopina</taxon>
        <taxon>Cytheroidea</taxon>
        <taxon>Cytherideidae</taxon>
        <taxon>Cyprideis</taxon>
    </lineage>
</organism>
<evidence type="ECO:0000256" key="1">
    <source>
        <dbReference type="SAM" id="MobiDB-lite"/>
    </source>
</evidence>
<feature type="region of interest" description="Disordered" evidence="1">
    <location>
        <begin position="1"/>
        <end position="33"/>
    </location>
</feature>
<sequence>DRTRSPSTREDHAKTTNEGFPEGMKRRTMSPQRVPRLKAEVLKASGPREQRLKAEVLKASGPREQRLKAEVLKASGPREQREAVQQLQRNI</sequence>
<reference evidence="2" key="1">
    <citation type="submission" date="2020-11" db="EMBL/GenBank/DDBJ databases">
        <authorList>
            <person name="Tran Van P."/>
        </authorList>
    </citation>
    <scope>NUCLEOTIDE SEQUENCE</scope>
</reference>
<evidence type="ECO:0000313" key="2">
    <source>
        <dbReference type="EMBL" id="CAD7238965.1"/>
    </source>
</evidence>
<name>A0A7R8WW14_9CRUS</name>
<feature type="non-terminal residue" evidence="2">
    <location>
        <position position="1"/>
    </location>
</feature>
<proteinExistence type="predicted"/>
<accession>A0A7R8WW14</accession>
<dbReference type="AlphaFoldDB" id="A0A7R8WW14"/>